<reference evidence="14 15" key="1">
    <citation type="journal article" date="2001" name="J. Bacteriol.">
        <title>Genome sequence and comparative analysis of the solvent-producing bacterium Clostridium acetobutylicum.</title>
        <authorList>
            <person name="Nolling J."/>
            <person name="Breton G."/>
            <person name="Omelchenko M.V."/>
            <person name="Makarova K.S."/>
            <person name="Zeng Q."/>
            <person name="Gibson R."/>
            <person name="Lee H.M."/>
            <person name="Dubois J."/>
            <person name="Qiu D."/>
            <person name="Hitti J."/>
            <person name="Wolf Y.I."/>
            <person name="Tatusov R.L."/>
            <person name="Sabathe F."/>
            <person name="Doucette-Stamm L."/>
            <person name="Soucaille P."/>
            <person name="Daly M.J."/>
            <person name="Bennett G.N."/>
            <person name="Koonin E.V."/>
            <person name="Smith D.R."/>
        </authorList>
    </citation>
    <scope>NUCLEOTIDE SEQUENCE [LARGE SCALE GENOMIC DNA]</scope>
    <source>
        <strain evidence="15">ATCC 824 / DSM 792 / JCM 1419 / LMG 5710 / VKM B-1787</strain>
    </source>
</reference>
<dbReference type="STRING" id="272562.CA_C0481"/>
<dbReference type="InterPro" id="IPR012837">
    <property type="entry name" value="NrdG"/>
</dbReference>
<dbReference type="InterPro" id="IPR007197">
    <property type="entry name" value="rSAM"/>
</dbReference>
<dbReference type="PROSITE" id="PS51918">
    <property type="entry name" value="RADICAL_SAM"/>
    <property type="match status" value="1"/>
</dbReference>
<evidence type="ECO:0000313" key="15">
    <source>
        <dbReference type="Proteomes" id="UP000000814"/>
    </source>
</evidence>
<dbReference type="GO" id="GO:0004748">
    <property type="term" value="F:ribonucleoside-diphosphate reductase activity, thioredoxin disulfide as acceptor"/>
    <property type="evidence" value="ECO:0007669"/>
    <property type="project" value="TreeGrafter"/>
</dbReference>
<feature type="domain" description="Radical SAM core" evidence="13">
    <location>
        <begin position="14"/>
        <end position="153"/>
    </location>
</feature>
<evidence type="ECO:0000256" key="5">
    <source>
        <dbReference type="ARBA" id="ARBA00022485"/>
    </source>
</evidence>
<organism evidence="14 15">
    <name type="scientific">Clostridium acetobutylicum (strain ATCC 824 / DSM 792 / JCM 1419 / IAM 19013 / LMG 5710 / NBRC 13948 / NRRL B-527 / VKM B-1787 / 2291 / W)</name>
    <dbReference type="NCBI Taxonomy" id="272562"/>
    <lineage>
        <taxon>Bacteria</taxon>
        <taxon>Bacillati</taxon>
        <taxon>Bacillota</taxon>
        <taxon>Clostridia</taxon>
        <taxon>Eubacteriales</taxon>
        <taxon>Clostridiaceae</taxon>
        <taxon>Clostridium</taxon>
    </lineage>
</organism>
<dbReference type="AlphaFoldDB" id="Q97LS3"/>
<keyword evidence="5" id="KW-0004">4Fe-4S</keyword>
<keyword evidence="6" id="KW-0949">S-adenosyl-L-methionine</keyword>
<dbReference type="Pfam" id="PF13353">
    <property type="entry name" value="Fer4_12"/>
    <property type="match status" value="1"/>
</dbReference>
<dbReference type="PIR" id="B96959">
    <property type="entry name" value="B96959"/>
</dbReference>
<dbReference type="InterPro" id="IPR001989">
    <property type="entry name" value="Radical_activat_CS"/>
</dbReference>
<dbReference type="OrthoDB" id="9782387at2"/>
<evidence type="ECO:0000256" key="6">
    <source>
        <dbReference type="ARBA" id="ARBA00022691"/>
    </source>
</evidence>
<evidence type="ECO:0000256" key="1">
    <source>
        <dbReference type="ARBA" id="ARBA00001966"/>
    </source>
</evidence>
<evidence type="ECO:0000313" key="14">
    <source>
        <dbReference type="EMBL" id="AAK78461.1"/>
    </source>
</evidence>
<evidence type="ECO:0000256" key="9">
    <source>
        <dbReference type="ARBA" id="ARBA00023004"/>
    </source>
</evidence>
<dbReference type="eggNOG" id="COG0602">
    <property type="taxonomic scope" value="Bacteria"/>
</dbReference>
<evidence type="ECO:0000256" key="10">
    <source>
        <dbReference type="ARBA" id="ARBA00023014"/>
    </source>
</evidence>
<comment type="cofactor">
    <cofactor evidence="1">
        <name>[4Fe-4S] cluster</name>
        <dbReference type="ChEBI" id="CHEBI:49883"/>
    </cofactor>
</comment>
<comment type="function">
    <text evidence="2 12">Activation of anaerobic ribonucleoside-triphosphate reductase under anaerobic conditions by generation of an organic free radical, using S-adenosylmethionine and reduced flavodoxin as cosubstrates to produce 5'-deoxy-adenosine.</text>
</comment>
<dbReference type="HOGENOM" id="CLU_089926_0_0_9"/>
<keyword evidence="7" id="KW-0479">Metal-binding</keyword>
<dbReference type="PROSITE" id="PS01087">
    <property type="entry name" value="RADICAL_ACTIVATING"/>
    <property type="match status" value="1"/>
</dbReference>
<sequence length="153" mass="17223">MELRVAGFLDNSMVNGEGLRSVLFLSGCRRRCPGCQNTDMQDFKYGESVSAEEIFNRIKSNVPIIKGVTFSGGDPLEQAEGLINISKEIKKLGLNIWCYTGYTYEEILKEKDSNKLELLKYIDVLVDGEFKAELTENAPKYAGSSNQRIIRLK</sequence>
<dbReference type="SUPFAM" id="SSF102114">
    <property type="entry name" value="Radical SAM enzymes"/>
    <property type="match status" value="1"/>
</dbReference>
<evidence type="ECO:0000256" key="11">
    <source>
        <dbReference type="ARBA" id="ARBA00047365"/>
    </source>
</evidence>
<dbReference type="GO" id="GO:0051539">
    <property type="term" value="F:4 iron, 4 sulfur cluster binding"/>
    <property type="evidence" value="ECO:0007669"/>
    <property type="project" value="UniProtKB-KW"/>
</dbReference>
<evidence type="ECO:0000256" key="7">
    <source>
        <dbReference type="ARBA" id="ARBA00022723"/>
    </source>
</evidence>
<dbReference type="SFLD" id="SFLDF00299">
    <property type="entry name" value="anaerobic_ribonucleoside-triph"/>
    <property type="match status" value="1"/>
</dbReference>
<dbReference type="InterPro" id="IPR013785">
    <property type="entry name" value="Aldolase_TIM"/>
</dbReference>
<comment type="similarity">
    <text evidence="3 12">Belongs to the organic radical-activating enzymes family.</text>
</comment>
<dbReference type="EMBL" id="AE001437">
    <property type="protein sequence ID" value="AAK78461.1"/>
    <property type="molecule type" value="Genomic_DNA"/>
</dbReference>
<dbReference type="KEGG" id="cac:CA_C0481"/>
<dbReference type="RefSeq" id="WP_010963803.1">
    <property type="nucleotide sequence ID" value="NC_003030.1"/>
</dbReference>
<dbReference type="Gene3D" id="3.20.20.70">
    <property type="entry name" value="Aldolase class I"/>
    <property type="match status" value="1"/>
</dbReference>
<dbReference type="EC" id="1.97.1.-" evidence="12"/>
<dbReference type="GO" id="GO:0043365">
    <property type="term" value="F:[formate-C-acetyltransferase]-activating enzyme activity"/>
    <property type="evidence" value="ECO:0007669"/>
    <property type="project" value="InterPro"/>
</dbReference>
<proteinExistence type="inferred from homology"/>
<dbReference type="GeneID" id="44996990"/>
<evidence type="ECO:0000256" key="4">
    <source>
        <dbReference type="ARBA" id="ARBA00014281"/>
    </source>
</evidence>
<dbReference type="CDD" id="cd01335">
    <property type="entry name" value="Radical_SAM"/>
    <property type="match status" value="1"/>
</dbReference>
<evidence type="ECO:0000256" key="12">
    <source>
        <dbReference type="PIRNR" id="PIRNR000368"/>
    </source>
</evidence>
<evidence type="ECO:0000259" key="13">
    <source>
        <dbReference type="PROSITE" id="PS51918"/>
    </source>
</evidence>
<evidence type="ECO:0000256" key="3">
    <source>
        <dbReference type="ARBA" id="ARBA00009777"/>
    </source>
</evidence>
<dbReference type="InterPro" id="IPR034457">
    <property type="entry name" value="Organic_radical-activating"/>
</dbReference>
<keyword evidence="9" id="KW-0408">Iron</keyword>
<keyword evidence="8 12" id="KW-0560">Oxidoreductase</keyword>
<keyword evidence="15" id="KW-1185">Reference proteome</keyword>
<dbReference type="PANTHER" id="PTHR30352:SF2">
    <property type="entry name" value="ANAEROBIC RIBONUCLEOSIDE-TRIPHOSPHATE REDUCTASE-ACTIVATING PROTEIN"/>
    <property type="match status" value="1"/>
</dbReference>
<comment type="catalytic activity">
    <reaction evidence="11">
        <text>glycyl-[protein] + reduced [flavodoxin] + S-adenosyl-L-methionine = glycin-2-yl radical-[protein] + semiquinone [flavodoxin] + 5'-deoxyadenosine + L-methionine + H(+)</text>
        <dbReference type="Rhea" id="RHEA:61976"/>
        <dbReference type="Rhea" id="RHEA-COMP:10622"/>
        <dbReference type="Rhea" id="RHEA-COMP:14480"/>
        <dbReference type="Rhea" id="RHEA-COMP:15993"/>
        <dbReference type="Rhea" id="RHEA-COMP:15994"/>
        <dbReference type="ChEBI" id="CHEBI:15378"/>
        <dbReference type="ChEBI" id="CHEBI:17319"/>
        <dbReference type="ChEBI" id="CHEBI:29947"/>
        <dbReference type="ChEBI" id="CHEBI:32722"/>
        <dbReference type="ChEBI" id="CHEBI:57618"/>
        <dbReference type="ChEBI" id="CHEBI:57844"/>
        <dbReference type="ChEBI" id="CHEBI:59789"/>
        <dbReference type="ChEBI" id="CHEBI:140311"/>
    </reaction>
</comment>
<gene>
    <name evidence="14" type="primary">nrdG</name>
    <name evidence="14" type="ordered locus">CA_C0481</name>
</gene>
<dbReference type="SFLD" id="SFLDS00029">
    <property type="entry name" value="Radical_SAM"/>
    <property type="match status" value="1"/>
</dbReference>
<dbReference type="InterPro" id="IPR058240">
    <property type="entry name" value="rSAM_sf"/>
</dbReference>
<dbReference type="PANTHER" id="PTHR30352">
    <property type="entry name" value="PYRUVATE FORMATE-LYASE-ACTIVATING ENZYME"/>
    <property type="match status" value="1"/>
</dbReference>
<dbReference type="SFLD" id="SFLDG01063">
    <property type="entry name" value="activating_enzymes__group_1"/>
    <property type="match status" value="1"/>
</dbReference>
<evidence type="ECO:0000256" key="8">
    <source>
        <dbReference type="ARBA" id="ARBA00023002"/>
    </source>
</evidence>
<keyword evidence="10" id="KW-0411">Iron-sulfur</keyword>
<dbReference type="PIRSF" id="PIRSF000368">
    <property type="entry name" value="NrdG"/>
    <property type="match status" value="1"/>
</dbReference>
<name>Q97LS3_CLOAB</name>
<dbReference type="NCBIfam" id="TIGR02491">
    <property type="entry name" value="NrdG"/>
    <property type="match status" value="1"/>
</dbReference>
<protein>
    <recommendedName>
        <fullName evidence="4 12">Anaerobic ribonucleoside-triphosphate reductase-activating protein</fullName>
        <ecNumber evidence="12">1.97.1.-</ecNumber>
    </recommendedName>
</protein>
<dbReference type="Proteomes" id="UP000000814">
    <property type="component" value="Chromosome"/>
</dbReference>
<dbReference type="SFLD" id="SFLDG01066">
    <property type="entry name" value="organic_radical-activating_enz"/>
    <property type="match status" value="1"/>
</dbReference>
<evidence type="ECO:0000256" key="2">
    <source>
        <dbReference type="ARBA" id="ARBA00003852"/>
    </source>
</evidence>
<dbReference type="PATRIC" id="fig|272562.8.peg.680"/>
<dbReference type="GO" id="GO:0046872">
    <property type="term" value="F:metal ion binding"/>
    <property type="evidence" value="ECO:0007669"/>
    <property type="project" value="UniProtKB-KW"/>
</dbReference>
<accession>Q97LS3</accession>